<dbReference type="CDD" id="cd01392">
    <property type="entry name" value="HTH_LacI"/>
    <property type="match status" value="1"/>
</dbReference>
<accession>A0ABP5H9J6</accession>
<dbReference type="GO" id="GO:0003677">
    <property type="term" value="F:DNA binding"/>
    <property type="evidence" value="ECO:0007669"/>
    <property type="project" value="UniProtKB-KW"/>
</dbReference>
<dbReference type="InterPro" id="IPR046335">
    <property type="entry name" value="LacI/GalR-like_sensor"/>
</dbReference>
<reference evidence="7" key="1">
    <citation type="journal article" date="2019" name="Int. J. Syst. Evol. Microbiol.">
        <title>The Global Catalogue of Microorganisms (GCM) 10K type strain sequencing project: providing services to taxonomists for standard genome sequencing and annotation.</title>
        <authorList>
            <consortium name="The Broad Institute Genomics Platform"/>
            <consortium name="The Broad Institute Genome Sequencing Center for Infectious Disease"/>
            <person name="Wu L."/>
            <person name="Ma J."/>
        </authorList>
    </citation>
    <scope>NUCLEOTIDE SEQUENCE [LARGE SCALE GENOMIC DNA]</scope>
    <source>
        <strain evidence="7">JCM 15478</strain>
    </source>
</reference>
<sequence length="338" mass="35360">MVTLADVAKRAGVSVGVVSRLLNGDETLRAREETKQRVRAAAAELEYTPNYAARALRKARVGVIGLAVHDASNPVYSEIIAGAQAEAAKGGYALMLADVDALATDDEMFKRIVSGGAIDGLLLQRAGTAADSLVSKIASAEVPTVLLNDRTRGAVGSVAVDDYAAAHLAVSHLIELGHRDIGLLQVDGPRSRADRRRKGWAEALEAAGLEAPKSRVFPGGHTAEQGCRGMRELLAAPTRPTAVFAANVLSAVGALSAAHDAGVRVPDGISLVGLHDVFVANFLQPRLTVVKLPLFELGARAVTLLLSQREGEPARHESVEDPAPVMVVRESSAAPPHG</sequence>
<evidence type="ECO:0000259" key="5">
    <source>
        <dbReference type="PROSITE" id="PS50932"/>
    </source>
</evidence>
<evidence type="ECO:0000256" key="4">
    <source>
        <dbReference type="SAM" id="MobiDB-lite"/>
    </source>
</evidence>
<evidence type="ECO:0000256" key="3">
    <source>
        <dbReference type="ARBA" id="ARBA00023163"/>
    </source>
</evidence>
<dbReference type="Proteomes" id="UP001500016">
    <property type="component" value="Unassembled WGS sequence"/>
</dbReference>
<keyword evidence="2 6" id="KW-0238">DNA-binding</keyword>
<dbReference type="InterPro" id="IPR010982">
    <property type="entry name" value="Lambda_DNA-bd_dom_sf"/>
</dbReference>
<gene>
    <name evidence="6" type="ORF">GCM10009801_19330</name>
</gene>
<dbReference type="PANTHER" id="PTHR30146">
    <property type="entry name" value="LACI-RELATED TRANSCRIPTIONAL REPRESSOR"/>
    <property type="match status" value="1"/>
</dbReference>
<evidence type="ECO:0000256" key="1">
    <source>
        <dbReference type="ARBA" id="ARBA00023015"/>
    </source>
</evidence>
<dbReference type="Pfam" id="PF00356">
    <property type="entry name" value="LacI"/>
    <property type="match status" value="1"/>
</dbReference>
<dbReference type="PROSITE" id="PS50932">
    <property type="entry name" value="HTH_LACI_2"/>
    <property type="match status" value="1"/>
</dbReference>
<dbReference type="PANTHER" id="PTHR30146:SF109">
    <property type="entry name" value="HTH-TYPE TRANSCRIPTIONAL REGULATOR GALS"/>
    <property type="match status" value="1"/>
</dbReference>
<feature type="compositionally biased region" description="Basic and acidic residues" evidence="4">
    <location>
        <begin position="309"/>
        <end position="319"/>
    </location>
</feature>
<dbReference type="Gene3D" id="1.10.260.40">
    <property type="entry name" value="lambda repressor-like DNA-binding domains"/>
    <property type="match status" value="1"/>
</dbReference>
<dbReference type="InterPro" id="IPR028082">
    <property type="entry name" value="Peripla_BP_I"/>
</dbReference>
<name>A0ABP5H9J6_9ACTN</name>
<evidence type="ECO:0000256" key="2">
    <source>
        <dbReference type="ARBA" id="ARBA00023125"/>
    </source>
</evidence>
<proteinExistence type="predicted"/>
<comment type="caution">
    <text evidence="6">The sequence shown here is derived from an EMBL/GenBank/DDBJ whole genome shotgun (WGS) entry which is preliminary data.</text>
</comment>
<evidence type="ECO:0000313" key="6">
    <source>
        <dbReference type="EMBL" id="GAA2069526.1"/>
    </source>
</evidence>
<dbReference type="InterPro" id="IPR000843">
    <property type="entry name" value="HTH_LacI"/>
</dbReference>
<dbReference type="SUPFAM" id="SSF47413">
    <property type="entry name" value="lambda repressor-like DNA-binding domains"/>
    <property type="match status" value="1"/>
</dbReference>
<dbReference type="RefSeq" id="WP_344526122.1">
    <property type="nucleotide sequence ID" value="NZ_BAAAPE010000005.1"/>
</dbReference>
<dbReference type="CDD" id="cd06267">
    <property type="entry name" value="PBP1_LacI_sugar_binding-like"/>
    <property type="match status" value="1"/>
</dbReference>
<keyword evidence="7" id="KW-1185">Reference proteome</keyword>
<feature type="region of interest" description="Disordered" evidence="4">
    <location>
        <begin position="309"/>
        <end position="338"/>
    </location>
</feature>
<keyword evidence="1" id="KW-0805">Transcription regulation</keyword>
<dbReference type="Pfam" id="PF13377">
    <property type="entry name" value="Peripla_BP_3"/>
    <property type="match status" value="1"/>
</dbReference>
<dbReference type="EMBL" id="BAAAPE010000005">
    <property type="protein sequence ID" value="GAA2069526.1"/>
    <property type="molecule type" value="Genomic_DNA"/>
</dbReference>
<organism evidence="6 7">
    <name type="scientific">Streptomyces albiaxialis</name>
    <dbReference type="NCBI Taxonomy" id="329523"/>
    <lineage>
        <taxon>Bacteria</taxon>
        <taxon>Bacillati</taxon>
        <taxon>Actinomycetota</taxon>
        <taxon>Actinomycetes</taxon>
        <taxon>Kitasatosporales</taxon>
        <taxon>Streptomycetaceae</taxon>
        <taxon>Streptomyces</taxon>
    </lineage>
</organism>
<dbReference type="SMART" id="SM00354">
    <property type="entry name" value="HTH_LACI"/>
    <property type="match status" value="1"/>
</dbReference>
<feature type="domain" description="HTH lacI-type" evidence="5">
    <location>
        <begin position="2"/>
        <end position="58"/>
    </location>
</feature>
<dbReference type="SUPFAM" id="SSF53822">
    <property type="entry name" value="Periplasmic binding protein-like I"/>
    <property type="match status" value="1"/>
</dbReference>
<keyword evidence="3" id="KW-0804">Transcription</keyword>
<protein>
    <submittedName>
        <fullName evidence="6">LacI family DNA-binding transcriptional regulator</fullName>
    </submittedName>
</protein>
<evidence type="ECO:0000313" key="7">
    <source>
        <dbReference type="Proteomes" id="UP001500016"/>
    </source>
</evidence>
<dbReference type="Gene3D" id="3.40.50.2300">
    <property type="match status" value="2"/>
</dbReference>